<dbReference type="GO" id="GO:0004239">
    <property type="term" value="F:initiator methionyl aminopeptidase activity"/>
    <property type="evidence" value="ECO:0007669"/>
    <property type="project" value="UniProtKB-UniRule"/>
</dbReference>
<evidence type="ECO:0000256" key="4">
    <source>
        <dbReference type="ARBA" id="ARBA00022723"/>
    </source>
</evidence>
<gene>
    <name evidence="6" type="primary">map</name>
    <name evidence="9" type="ORF">SAMN06264849_101279</name>
</gene>
<keyword evidence="3 6" id="KW-0645">Protease</keyword>
<feature type="binding site" evidence="6">
    <location>
        <position position="232"/>
    </location>
    <ligand>
        <name>a divalent metal cation</name>
        <dbReference type="ChEBI" id="CHEBI:60240"/>
        <label>1</label>
    </ligand>
</feature>
<dbReference type="EMBL" id="FXTI01000001">
    <property type="protein sequence ID" value="SMO36918.1"/>
    <property type="molecule type" value="Genomic_DNA"/>
</dbReference>
<dbReference type="CDD" id="cd01086">
    <property type="entry name" value="MetAP1"/>
    <property type="match status" value="1"/>
</dbReference>
<evidence type="ECO:0000259" key="8">
    <source>
        <dbReference type="Pfam" id="PF00557"/>
    </source>
</evidence>
<dbReference type="Pfam" id="PF00557">
    <property type="entry name" value="Peptidase_M24"/>
    <property type="match status" value="1"/>
</dbReference>
<dbReference type="InterPro" id="IPR001714">
    <property type="entry name" value="Pept_M24_MAP"/>
</dbReference>
<dbReference type="RefSeq" id="WP_142503974.1">
    <property type="nucleotide sequence ID" value="NZ_FXTI01000001.1"/>
</dbReference>
<keyword evidence="5 6" id="KW-0378">Hydrolase</keyword>
<dbReference type="PRINTS" id="PR00599">
    <property type="entry name" value="MAPEPTIDASE"/>
</dbReference>
<evidence type="ECO:0000256" key="6">
    <source>
        <dbReference type="HAMAP-Rule" id="MF_01974"/>
    </source>
</evidence>
<feature type="binding site" evidence="6">
    <location>
        <position position="201"/>
    </location>
    <ligand>
        <name>a divalent metal cation</name>
        <dbReference type="ChEBI" id="CHEBI:60240"/>
        <label>2</label>
        <note>catalytic</note>
    </ligand>
</feature>
<feature type="binding site" evidence="6">
    <location>
        <position position="105"/>
    </location>
    <ligand>
        <name>a divalent metal cation</name>
        <dbReference type="ChEBI" id="CHEBI:60240"/>
        <label>2</label>
        <note>catalytic</note>
    </ligand>
</feature>
<evidence type="ECO:0000256" key="2">
    <source>
        <dbReference type="ARBA" id="ARBA00022438"/>
    </source>
</evidence>
<dbReference type="Proteomes" id="UP000315636">
    <property type="component" value="Unassembled WGS sequence"/>
</dbReference>
<evidence type="ECO:0000256" key="5">
    <source>
        <dbReference type="ARBA" id="ARBA00022801"/>
    </source>
</evidence>
<comment type="function">
    <text evidence="1 6">Removes the N-terminal methionine from nascent proteins. The N-terminal methionine is often cleaved when the second residue in the primary sequence is small and uncharged (Met-Ala-, Cys, Gly, Pro, Ser, Thr, or Val). Requires deformylation of the N(alpha)-formylated initiator methionine before it can be hydrolyzed.</text>
</comment>
<evidence type="ECO:0000256" key="1">
    <source>
        <dbReference type="ARBA" id="ARBA00002521"/>
    </source>
</evidence>
<feature type="binding site" evidence="6">
    <location>
        <position position="168"/>
    </location>
    <ligand>
        <name>a divalent metal cation</name>
        <dbReference type="ChEBI" id="CHEBI:60240"/>
        <label>2</label>
        <note>catalytic</note>
    </ligand>
</feature>
<sequence>MSDIKTPEQIKAMHRAGKILAACHQQISKRIRPGVSTLEIDRFVEKYLKQYGATAEQKGYMGYPNAICASVNDVICHGIPNDIPLKEGDIVTIDFVVNKDGWLADSAWSYAVGKISKTADHLMKTTLAALKAGISQAKPGNRIGHISHAIQEIAKKAGFSVVQEFVGHGIGQKIHEPPAVPHFGPIHSGELIREGMVFTIEPMLNVGSRKVTLDDDGWTARTVDGSLSAQYEHTLAIQNGKPLILTEQV</sequence>
<evidence type="ECO:0000256" key="7">
    <source>
        <dbReference type="RuleBase" id="RU003653"/>
    </source>
</evidence>
<feature type="domain" description="Peptidase M24" evidence="8">
    <location>
        <begin position="12"/>
        <end position="238"/>
    </location>
</feature>
<feature type="binding site" evidence="6">
    <location>
        <position position="175"/>
    </location>
    <ligand>
        <name>substrate</name>
    </ligand>
</feature>
<evidence type="ECO:0000313" key="10">
    <source>
        <dbReference type="Proteomes" id="UP000315636"/>
    </source>
</evidence>
<feature type="binding site" evidence="6">
    <location>
        <position position="77"/>
    </location>
    <ligand>
        <name>substrate</name>
    </ligand>
</feature>
<dbReference type="InterPro" id="IPR000994">
    <property type="entry name" value="Pept_M24"/>
</dbReference>
<accession>A0A521AQ29</accession>
<dbReference type="GO" id="GO:0046872">
    <property type="term" value="F:metal ion binding"/>
    <property type="evidence" value="ECO:0007669"/>
    <property type="project" value="UniProtKB-UniRule"/>
</dbReference>
<feature type="binding site" evidence="6">
    <location>
        <position position="105"/>
    </location>
    <ligand>
        <name>a divalent metal cation</name>
        <dbReference type="ChEBI" id="CHEBI:60240"/>
        <label>1</label>
    </ligand>
</feature>
<keyword evidence="10" id="KW-1185">Reference proteome</keyword>
<dbReference type="HAMAP" id="MF_01974">
    <property type="entry name" value="MetAP_1"/>
    <property type="match status" value="1"/>
</dbReference>
<reference evidence="9 10" key="1">
    <citation type="submission" date="2017-05" db="EMBL/GenBank/DDBJ databases">
        <authorList>
            <person name="Varghese N."/>
            <person name="Submissions S."/>
        </authorList>
    </citation>
    <scope>NUCLEOTIDE SEQUENCE [LARGE SCALE GENOMIC DNA]</scope>
    <source>
        <strain evidence="9 10">DSM 45474</strain>
    </source>
</reference>
<keyword evidence="2 6" id="KW-0031">Aminopeptidase</keyword>
<dbReference type="PANTHER" id="PTHR43330:SF17">
    <property type="entry name" value="METHIONINE AMINOPEPTIDASE"/>
    <property type="match status" value="1"/>
</dbReference>
<dbReference type="GO" id="GO:0070006">
    <property type="term" value="F:metalloaminopeptidase activity"/>
    <property type="evidence" value="ECO:0007669"/>
    <property type="project" value="UniProtKB-UniRule"/>
</dbReference>
<evidence type="ECO:0000313" key="9">
    <source>
        <dbReference type="EMBL" id="SMO36918.1"/>
    </source>
</evidence>
<organism evidence="9 10">
    <name type="scientific">Melghirimyces algeriensis</name>
    <dbReference type="NCBI Taxonomy" id="910412"/>
    <lineage>
        <taxon>Bacteria</taxon>
        <taxon>Bacillati</taxon>
        <taxon>Bacillota</taxon>
        <taxon>Bacilli</taxon>
        <taxon>Bacillales</taxon>
        <taxon>Thermoactinomycetaceae</taxon>
        <taxon>Melghirimyces</taxon>
    </lineage>
</organism>
<comment type="cofactor">
    <cofactor evidence="6">
        <name>Co(2+)</name>
        <dbReference type="ChEBI" id="CHEBI:48828"/>
    </cofactor>
    <cofactor evidence="6">
        <name>Zn(2+)</name>
        <dbReference type="ChEBI" id="CHEBI:29105"/>
    </cofactor>
    <cofactor evidence="6">
        <name>Mn(2+)</name>
        <dbReference type="ChEBI" id="CHEBI:29035"/>
    </cofactor>
    <cofactor evidence="6">
        <name>Fe(2+)</name>
        <dbReference type="ChEBI" id="CHEBI:29033"/>
    </cofactor>
    <text evidence="6">Binds 2 divalent metal cations per subunit. Has a high-affinity and a low affinity metal-binding site. The true nature of the physiological cofactor is under debate. The enzyme is active with cobalt, zinc, manganese or divalent iron ions. Most likely, methionine aminopeptidases function as mononuclear Fe(2+)-metalloproteases under physiological conditions, and the catalytically relevant metal-binding site has been assigned to the histidine-containing high-affinity site.</text>
</comment>
<dbReference type="PROSITE" id="PS00680">
    <property type="entry name" value="MAP_1"/>
    <property type="match status" value="1"/>
</dbReference>
<feature type="binding site" evidence="6">
    <location>
        <position position="232"/>
    </location>
    <ligand>
        <name>a divalent metal cation</name>
        <dbReference type="ChEBI" id="CHEBI:60240"/>
        <label>2</label>
        <note>catalytic</note>
    </ligand>
</feature>
<comment type="subunit">
    <text evidence="6">Monomer.</text>
</comment>
<dbReference type="OrthoDB" id="9802055at2"/>
<feature type="binding site" evidence="6">
    <location>
        <position position="94"/>
    </location>
    <ligand>
        <name>a divalent metal cation</name>
        <dbReference type="ChEBI" id="CHEBI:60240"/>
        <label>1</label>
    </ligand>
</feature>
<dbReference type="InterPro" id="IPR002467">
    <property type="entry name" value="Pept_M24A_MAP1"/>
</dbReference>
<dbReference type="NCBIfam" id="TIGR00500">
    <property type="entry name" value="met_pdase_I"/>
    <property type="match status" value="1"/>
</dbReference>
<dbReference type="InterPro" id="IPR036005">
    <property type="entry name" value="Creatinase/aminopeptidase-like"/>
</dbReference>
<comment type="catalytic activity">
    <reaction evidence="6 7">
        <text>Release of N-terminal amino acids, preferentially methionine, from peptides and arylamides.</text>
        <dbReference type="EC" id="3.4.11.18"/>
    </reaction>
</comment>
<comment type="similarity">
    <text evidence="6">Belongs to the peptidase M24A family. Methionine aminopeptidase type 1 subfamily.</text>
</comment>
<proteinExistence type="inferred from homology"/>
<dbReference type="GO" id="GO:0006508">
    <property type="term" value="P:proteolysis"/>
    <property type="evidence" value="ECO:0007669"/>
    <property type="project" value="UniProtKB-KW"/>
</dbReference>
<dbReference type="SUPFAM" id="SSF55920">
    <property type="entry name" value="Creatinase/aminopeptidase"/>
    <property type="match status" value="1"/>
</dbReference>
<name>A0A521AQ29_9BACL</name>
<keyword evidence="4 6" id="KW-0479">Metal-binding</keyword>
<evidence type="ECO:0000256" key="3">
    <source>
        <dbReference type="ARBA" id="ARBA00022670"/>
    </source>
</evidence>
<protein>
    <recommendedName>
        <fullName evidence="6 7">Methionine aminopeptidase</fullName>
        <shortName evidence="6">MAP</shortName>
        <shortName evidence="6">MetAP</shortName>
        <ecNumber evidence="6 7">3.4.11.18</ecNumber>
    </recommendedName>
    <alternativeName>
        <fullName evidence="6">Peptidase M</fullName>
    </alternativeName>
</protein>
<dbReference type="AlphaFoldDB" id="A0A521AQ29"/>
<dbReference type="PANTHER" id="PTHR43330">
    <property type="entry name" value="METHIONINE AMINOPEPTIDASE"/>
    <property type="match status" value="1"/>
</dbReference>
<dbReference type="EC" id="3.4.11.18" evidence="6 7"/>
<dbReference type="GO" id="GO:0005829">
    <property type="term" value="C:cytosol"/>
    <property type="evidence" value="ECO:0007669"/>
    <property type="project" value="TreeGrafter"/>
</dbReference>
<dbReference type="Gene3D" id="3.90.230.10">
    <property type="entry name" value="Creatinase/methionine aminopeptidase superfamily"/>
    <property type="match status" value="1"/>
</dbReference>